<protein>
    <submittedName>
        <fullName evidence="1">Uncharacterized protein</fullName>
    </submittedName>
</protein>
<reference evidence="1" key="2">
    <citation type="journal article" date="2015" name="Data Brief">
        <title>Shoot transcriptome of the giant reed, Arundo donax.</title>
        <authorList>
            <person name="Barrero R.A."/>
            <person name="Guerrero F.D."/>
            <person name="Moolhuijzen P."/>
            <person name="Goolsby J.A."/>
            <person name="Tidwell J."/>
            <person name="Bellgard S.E."/>
            <person name="Bellgard M.I."/>
        </authorList>
    </citation>
    <scope>NUCLEOTIDE SEQUENCE</scope>
    <source>
        <tissue evidence="1">Shoot tissue taken approximately 20 cm above the soil surface</tissue>
    </source>
</reference>
<evidence type="ECO:0000313" key="1">
    <source>
        <dbReference type="EMBL" id="JAD48332.1"/>
    </source>
</evidence>
<proteinExistence type="predicted"/>
<sequence>MSNTTLSNIK</sequence>
<organism evidence="1">
    <name type="scientific">Arundo donax</name>
    <name type="common">Giant reed</name>
    <name type="synonym">Donax arundinaceus</name>
    <dbReference type="NCBI Taxonomy" id="35708"/>
    <lineage>
        <taxon>Eukaryota</taxon>
        <taxon>Viridiplantae</taxon>
        <taxon>Streptophyta</taxon>
        <taxon>Embryophyta</taxon>
        <taxon>Tracheophyta</taxon>
        <taxon>Spermatophyta</taxon>
        <taxon>Magnoliopsida</taxon>
        <taxon>Liliopsida</taxon>
        <taxon>Poales</taxon>
        <taxon>Poaceae</taxon>
        <taxon>PACMAD clade</taxon>
        <taxon>Arundinoideae</taxon>
        <taxon>Arundineae</taxon>
        <taxon>Arundo</taxon>
    </lineage>
</organism>
<name>A0A0A9AMK7_ARUDO</name>
<accession>A0A0A9AMK7</accession>
<dbReference type="EMBL" id="GBRH01249563">
    <property type="protein sequence ID" value="JAD48332.1"/>
    <property type="molecule type" value="Transcribed_RNA"/>
</dbReference>
<reference evidence="1" key="1">
    <citation type="submission" date="2014-09" db="EMBL/GenBank/DDBJ databases">
        <authorList>
            <person name="Magalhaes I.L.F."/>
            <person name="Oliveira U."/>
            <person name="Santos F.R."/>
            <person name="Vidigal T.H.D.A."/>
            <person name="Brescovit A.D."/>
            <person name="Santos A.J."/>
        </authorList>
    </citation>
    <scope>NUCLEOTIDE SEQUENCE</scope>
    <source>
        <tissue evidence="1">Shoot tissue taken approximately 20 cm above the soil surface</tissue>
    </source>
</reference>